<dbReference type="Proteomes" id="UP001501842">
    <property type="component" value="Unassembled WGS sequence"/>
</dbReference>
<organism evidence="1 2">
    <name type="scientific">Actinocorallia aurantiaca</name>
    <dbReference type="NCBI Taxonomy" id="46204"/>
    <lineage>
        <taxon>Bacteria</taxon>
        <taxon>Bacillati</taxon>
        <taxon>Actinomycetota</taxon>
        <taxon>Actinomycetes</taxon>
        <taxon>Streptosporangiales</taxon>
        <taxon>Thermomonosporaceae</taxon>
        <taxon>Actinocorallia</taxon>
    </lineage>
</organism>
<accession>A0ABP6GGM8</accession>
<evidence type="ECO:0000313" key="1">
    <source>
        <dbReference type="EMBL" id="GAA2723381.1"/>
    </source>
</evidence>
<dbReference type="RefSeq" id="WP_344449832.1">
    <property type="nucleotide sequence ID" value="NZ_BAAATZ010000006.1"/>
</dbReference>
<gene>
    <name evidence="1" type="ORF">GCM10010439_18510</name>
</gene>
<proteinExistence type="predicted"/>
<sequence length="305" mass="32667">MSAEPALDEETLRTAVELLSRVTEGFTEELGGEPALGELLEIIAQAVPFDSELVEGARLPVRFKAELARGRRYTPPADSRTAELNDNTFAEASSLVSFLTEHFAPAGGKHSSYEFLGPLLLQVLHSAETPLADLDPRTVSGLAVEHPKGKPGGKPGDIVAIPAKNGLFRFAVLVARNQFGLALGFLEGASRVPRPKPPLTPGAVFYTDDLLITSGDWPVVARDEHLLALFPAEPEIYHGTDLAFPGVSVGEFGAAETPSGELREIDEDEARAVGLLDGTYQQAYMSSHLQRLLLEGSLPGVPHET</sequence>
<name>A0ABP6GGM8_9ACTN</name>
<dbReference type="EMBL" id="BAAATZ010000006">
    <property type="protein sequence ID" value="GAA2723381.1"/>
    <property type="molecule type" value="Genomic_DNA"/>
</dbReference>
<comment type="caution">
    <text evidence="1">The sequence shown here is derived from an EMBL/GenBank/DDBJ whole genome shotgun (WGS) entry which is preliminary data.</text>
</comment>
<reference evidence="2" key="1">
    <citation type="journal article" date="2019" name="Int. J. Syst. Evol. Microbiol.">
        <title>The Global Catalogue of Microorganisms (GCM) 10K type strain sequencing project: providing services to taxonomists for standard genome sequencing and annotation.</title>
        <authorList>
            <consortium name="The Broad Institute Genomics Platform"/>
            <consortium name="The Broad Institute Genome Sequencing Center for Infectious Disease"/>
            <person name="Wu L."/>
            <person name="Ma J."/>
        </authorList>
    </citation>
    <scope>NUCLEOTIDE SEQUENCE [LARGE SCALE GENOMIC DNA]</scope>
    <source>
        <strain evidence="2">JCM 8201</strain>
    </source>
</reference>
<evidence type="ECO:0000313" key="2">
    <source>
        <dbReference type="Proteomes" id="UP001501842"/>
    </source>
</evidence>
<keyword evidence="2" id="KW-1185">Reference proteome</keyword>
<protein>
    <submittedName>
        <fullName evidence="1">Uncharacterized protein</fullName>
    </submittedName>
</protein>